<accession>A0ABQ8KU43</accession>
<dbReference type="EMBL" id="JADCUA010000002">
    <property type="protein sequence ID" value="KAH9842489.1"/>
    <property type="molecule type" value="Genomic_DNA"/>
</dbReference>
<proteinExistence type="predicted"/>
<dbReference type="RefSeq" id="XP_047783536.1">
    <property type="nucleotide sequence ID" value="XM_047922307.1"/>
</dbReference>
<keyword evidence="3" id="KW-1185">Reference proteome</keyword>
<feature type="transmembrane region" description="Helical" evidence="1">
    <location>
        <begin position="67"/>
        <end position="87"/>
    </location>
</feature>
<dbReference type="GeneID" id="72003039"/>
<gene>
    <name evidence="2" type="ORF">C8Q71DRAFT_733067</name>
</gene>
<sequence>MSGRVGPARCRSPCVSRVRATCTARVATARRPLLCVGHLPCPLLVVVCVACAGRLPGFPPVHSPAGLPPGLSICLPSCLLIGLLTCLRALGLAPTRLCWHSLARDLVCVVSGRWPCLRPGHLPRPFVVAVRVACAGSSVAWVRLCSPVRRDQAAGRRDRAAGRHAACVQARAPGVRSRRWAVERRGWVGMCAPARGEGRGARP</sequence>
<reference evidence="2 3" key="1">
    <citation type="journal article" date="2021" name="Environ. Microbiol.">
        <title>Gene family expansions and transcriptome signatures uncover fungal adaptations to wood decay.</title>
        <authorList>
            <person name="Hage H."/>
            <person name="Miyauchi S."/>
            <person name="Viragh M."/>
            <person name="Drula E."/>
            <person name="Min B."/>
            <person name="Chaduli D."/>
            <person name="Navarro D."/>
            <person name="Favel A."/>
            <person name="Norest M."/>
            <person name="Lesage-Meessen L."/>
            <person name="Balint B."/>
            <person name="Merenyi Z."/>
            <person name="de Eugenio L."/>
            <person name="Morin E."/>
            <person name="Martinez A.T."/>
            <person name="Baldrian P."/>
            <person name="Stursova M."/>
            <person name="Martinez M.J."/>
            <person name="Novotny C."/>
            <person name="Magnuson J.K."/>
            <person name="Spatafora J.W."/>
            <person name="Maurice S."/>
            <person name="Pangilinan J."/>
            <person name="Andreopoulos W."/>
            <person name="LaButti K."/>
            <person name="Hundley H."/>
            <person name="Na H."/>
            <person name="Kuo A."/>
            <person name="Barry K."/>
            <person name="Lipzen A."/>
            <person name="Henrissat B."/>
            <person name="Riley R."/>
            <person name="Ahrendt S."/>
            <person name="Nagy L.G."/>
            <person name="Grigoriev I.V."/>
            <person name="Martin F."/>
            <person name="Rosso M.N."/>
        </authorList>
    </citation>
    <scope>NUCLEOTIDE SEQUENCE [LARGE SCALE GENOMIC DNA]</scope>
    <source>
        <strain evidence="2 3">CIRM-BRFM 1785</strain>
    </source>
</reference>
<name>A0ABQ8KU43_9APHY</name>
<comment type="caution">
    <text evidence="2">The sequence shown here is derived from an EMBL/GenBank/DDBJ whole genome shotgun (WGS) entry which is preliminary data.</text>
</comment>
<evidence type="ECO:0000313" key="2">
    <source>
        <dbReference type="EMBL" id="KAH9842489.1"/>
    </source>
</evidence>
<feature type="transmembrane region" description="Helical" evidence="1">
    <location>
        <begin position="33"/>
        <end position="55"/>
    </location>
</feature>
<keyword evidence="1" id="KW-0812">Transmembrane</keyword>
<protein>
    <submittedName>
        <fullName evidence="2">Uncharacterized protein</fullName>
    </submittedName>
</protein>
<evidence type="ECO:0000256" key="1">
    <source>
        <dbReference type="SAM" id="Phobius"/>
    </source>
</evidence>
<keyword evidence="1" id="KW-1133">Transmembrane helix</keyword>
<evidence type="ECO:0000313" key="3">
    <source>
        <dbReference type="Proteomes" id="UP000814176"/>
    </source>
</evidence>
<dbReference type="Proteomes" id="UP000814176">
    <property type="component" value="Unassembled WGS sequence"/>
</dbReference>
<keyword evidence="1" id="KW-0472">Membrane</keyword>
<organism evidence="2 3">
    <name type="scientific">Rhodofomes roseus</name>
    <dbReference type="NCBI Taxonomy" id="34475"/>
    <lineage>
        <taxon>Eukaryota</taxon>
        <taxon>Fungi</taxon>
        <taxon>Dikarya</taxon>
        <taxon>Basidiomycota</taxon>
        <taxon>Agaricomycotina</taxon>
        <taxon>Agaricomycetes</taxon>
        <taxon>Polyporales</taxon>
        <taxon>Rhodofomes</taxon>
    </lineage>
</organism>